<evidence type="ECO:0000256" key="7">
    <source>
        <dbReference type="ARBA" id="ARBA00022691"/>
    </source>
</evidence>
<reference evidence="15" key="1">
    <citation type="journal article" date="2021" name="Sci. Adv.">
        <title>The American lobster genome reveals insights on longevity, neural, and immune adaptations.</title>
        <authorList>
            <person name="Polinski J.M."/>
            <person name="Zimin A.V."/>
            <person name="Clark K.F."/>
            <person name="Kohn A.B."/>
            <person name="Sadowski N."/>
            <person name="Timp W."/>
            <person name="Ptitsyn A."/>
            <person name="Khanna P."/>
            <person name="Romanova D.Y."/>
            <person name="Williams P."/>
            <person name="Greenwood S.J."/>
            <person name="Moroz L.L."/>
            <person name="Walt D.R."/>
            <person name="Bodnar A.G."/>
        </authorList>
    </citation>
    <scope>NUCLEOTIDE SEQUENCE</scope>
    <source>
        <strain evidence="15">GMGI-L3</strain>
    </source>
</reference>
<dbReference type="GO" id="GO:0004719">
    <property type="term" value="F:protein-L-isoaspartate (D-aspartate) O-methyltransferase activity"/>
    <property type="evidence" value="ECO:0007669"/>
    <property type="project" value="UniProtKB-EC"/>
</dbReference>
<comment type="catalytic activity">
    <reaction evidence="10">
        <text>[protein]-L-isoaspartate + S-adenosyl-L-methionine = [protein]-L-isoaspartate alpha-methyl ester + S-adenosyl-L-homocysteine</text>
        <dbReference type="Rhea" id="RHEA:12705"/>
        <dbReference type="Rhea" id="RHEA-COMP:12143"/>
        <dbReference type="Rhea" id="RHEA-COMP:12144"/>
        <dbReference type="ChEBI" id="CHEBI:57856"/>
        <dbReference type="ChEBI" id="CHEBI:59789"/>
        <dbReference type="ChEBI" id="CHEBI:90596"/>
        <dbReference type="ChEBI" id="CHEBI:90598"/>
        <dbReference type="EC" id="2.1.1.77"/>
    </reaction>
    <physiologicalReaction direction="left-to-right" evidence="10">
        <dbReference type="Rhea" id="RHEA:12706"/>
    </physiologicalReaction>
</comment>
<comment type="caution">
    <text evidence="15">The sequence shown here is derived from an EMBL/GenBank/DDBJ whole genome shotgun (WGS) entry which is preliminary data.</text>
</comment>
<dbReference type="NCBIfam" id="TIGR00080">
    <property type="entry name" value="pimt"/>
    <property type="match status" value="1"/>
</dbReference>
<dbReference type="AlphaFoldDB" id="A0A8J5J9B6"/>
<evidence type="ECO:0000256" key="3">
    <source>
        <dbReference type="ARBA" id="ARBA00011890"/>
    </source>
</evidence>
<evidence type="ECO:0000256" key="8">
    <source>
        <dbReference type="ARBA" id="ARBA00031323"/>
    </source>
</evidence>
<evidence type="ECO:0000256" key="6">
    <source>
        <dbReference type="ARBA" id="ARBA00022679"/>
    </source>
</evidence>
<dbReference type="FunFam" id="3.40.50.150:FF:000027">
    <property type="entry name" value="Protein-L-isoaspartate O-methyltransferase"/>
    <property type="match status" value="1"/>
</dbReference>
<accession>A0A8J5J9B6</accession>
<evidence type="ECO:0000256" key="4">
    <source>
        <dbReference type="ARBA" id="ARBA00022490"/>
    </source>
</evidence>
<evidence type="ECO:0000256" key="10">
    <source>
        <dbReference type="ARBA" id="ARBA00035815"/>
    </source>
</evidence>
<feature type="region of interest" description="Disordered" evidence="13">
    <location>
        <begin position="310"/>
        <end position="340"/>
    </location>
</feature>
<dbReference type="SUPFAM" id="SSF53335">
    <property type="entry name" value="S-adenosyl-L-methionine-dependent methyltransferases"/>
    <property type="match status" value="1"/>
</dbReference>
<keyword evidence="6" id="KW-0808">Transferase</keyword>
<comment type="subcellular location">
    <subcellularLocation>
        <location evidence="1">Cytoplasm</location>
    </subcellularLocation>
</comment>
<evidence type="ECO:0000256" key="5">
    <source>
        <dbReference type="ARBA" id="ARBA00022603"/>
    </source>
</evidence>
<feature type="region of interest" description="Disordered" evidence="13">
    <location>
        <begin position="265"/>
        <end position="289"/>
    </location>
</feature>
<proteinExistence type="inferred from homology"/>
<keyword evidence="14" id="KW-0732">Signal</keyword>
<keyword evidence="4" id="KW-0963">Cytoplasm</keyword>
<evidence type="ECO:0000256" key="11">
    <source>
        <dbReference type="ARBA" id="ARBA00040923"/>
    </source>
</evidence>
<feature type="compositionally biased region" description="Basic and acidic residues" evidence="13">
    <location>
        <begin position="265"/>
        <end position="276"/>
    </location>
</feature>
<evidence type="ECO:0000256" key="9">
    <source>
        <dbReference type="ARBA" id="ARBA00031350"/>
    </source>
</evidence>
<evidence type="ECO:0000256" key="13">
    <source>
        <dbReference type="SAM" id="MobiDB-lite"/>
    </source>
</evidence>
<gene>
    <name evidence="15" type="primary">pcmt-L</name>
    <name evidence="15" type="ORF">Hamer_G018517</name>
</gene>
<dbReference type="PANTHER" id="PTHR11579:SF0">
    <property type="entry name" value="PROTEIN-L-ISOASPARTATE(D-ASPARTATE) O-METHYLTRANSFERASE"/>
    <property type="match status" value="1"/>
</dbReference>
<dbReference type="EC" id="2.1.1.77" evidence="3"/>
<keyword evidence="5" id="KW-0489">Methyltransferase</keyword>
<feature type="signal peptide" evidence="14">
    <location>
        <begin position="1"/>
        <end position="17"/>
    </location>
</feature>
<evidence type="ECO:0000313" key="16">
    <source>
        <dbReference type="Proteomes" id="UP000747542"/>
    </source>
</evidence>
<name>A0A8J5J9B6_HOMAM</name>
<dbReference type="GO" id="GO:0005737">
    <property type="term" value="C:cytoplasm"/>
    <property type="evidence" value="ECO:0007669"/>
    <property type="project" value="UniProtKB-SubCell"/>
</dbReference>
<dbReference type="InterPro" id="IPR029063">
    <property type="entry name" value="SAM-dependent_MTases_sf"/>
</dbReference>
<evidence type="ECO:0000256" key="14">
    <source>
        <dbReference type="SAM" id="SignalP"/>
    </source>
</evidence>
<feature type="compositionally biased region" description="Pro residues" evidence="13">
    <location>
        <begin position="317"/>
        <end position="334"/>
    </location>
</feature>
<protein>
    <recommendedName>
        <fullName evidence="11">Protein-L-isoaspartate(D-aspartate) O-methyltransferase</fullName>
        <ecNumber evidence="3">2.1.1.77</ecNumber>
    </recommendedName>
    <alternativeName>
        <fullName evidence="9">L-isoaspartyl protein carboxyl methyltransferase</fullName>
    </alternativeName>
    <alternativeName>
        <fullName evidence="12">Protein L-isoaspartyl/D-aspartyl methyltransferase</fullName>
    </alternativeName>
    <alternativeName>
        <fullName evidence="8">Protein-beta-aspartate methyltransferase</fullName>
    </alternativeName>
</protein>
<organism evidence="15 16">
    <name type="scientific">Homarus americanus</name>
    <name type="common">American lobster</name>
    <dbReference type="NCBI Taxonomy" id="6706"/>
    <lineage>
        <taxon>Eukaryota</taxon>
        <taxon>Metazoa</taxon>
        <taxon>Ecdysozoa</taxon>
        <taxon>Arthropoda</taxon>
        <taxon>Crustacea</taxon>
        <taxon>Multicrustacea</taxon>
        <taxon>Malacostraca</taxon>
        <taxon>Eumalacostraca</taxon>
        <taxon>Eucarida</taxon>
        <taxon>Decapoda</taxon>
        <taxon>Pleocyemata</taxon>
        <taxon>Astacidea</taxon>
        <taxon>Nephropoidea</taxon>
        <taxon>Nephropidae</taxon>
        <taxon>Homarus</taxon>
    </lineage>
</organism>
<evidence type="ECO:0000256" key="12">
    <source>
        <dbReference type="ARBA" id="ARBA00042126"/>
    </source>
</evidence>
<feature type="compositionally biased region" description="Polar residues" evidence="13">
    <location>
        <begin position="277"/>
        <end position="288"/>
    </location>
</feature>
<comment type="similarity">
    <text evidence="2">Belongs to the methyltransferase superfamily. L-isoaspartyl/D-aspartyl protein methyltransferase family.</text>
</comment>
<keyword evidence="7" id="KW-0949">S-adenosyl-L-methionine</keyword>
<keyword evidence="16" id="KW-1185">Reference proteome</keyword>
<evidence type="ECO:0000256" key="2">
    <source>
        <dbReference type="ARBA" id="ARBA00005369"/>
    </source>
</evidence>
<feature type="chain" id="PRO_5035259698" description="Protein-L-isoaspartate(D-aspartate) O-methyltransferase" evidence="14">
    <location>
        <begin position="18"/>
        <end position="340"/>
    </location>
</feature>
<dbReference type="InterPro" id="IPR000682">
    <property type="entry name" value="PCMT"/>
</dbReference>
<sequence length="340" mass="37391">MLAHRALRLFLVVGVYSQSALRSIMAWRSHGRDNADMVRHLKANQIIRSPEVERVMLRVDRGLYSKHNPYMDSPQGIGYGVTISAPHMHAHALELLSNHLKKGNRAMDVGSGSGYLTACMGHMVGETGRAVGIDHINELIKFSQDNIQKDSPELLTSGVVKLVVGDGRLGHTEEAPFNAIHVGAAAPTLPQALVDQLAPDTTSESKTVSIAKLFRHIDKLEDGSIKRQVLMGVIYVPLTDKDYQWPGRLVRKWMAKLNARKELEKKEMEEKEDGSCESRQLNHNSSQVLLPPLVATSDCTTTATYHYAYARTSTTPTPAPPPQPPTTTPPPAPQPYKAAS</sequence>
<dbReference type="GO" id="GO:0032259">
    <property type="term" value="P:methylation"/>
    <property type="evidence" value="ECO:0007669"/>
    <property type="project" value="UniProtKB-KW"/>
</dbReference>
<dbReference type="EMBL" id="JAHLQT010043933">
    <property type="protein sequence ID" value="KAG7154787.1"/>
    <property type="molecule type" value="Genomic_DNA"/>
</dbReference>
<dbReference type="Proteomes" id="UP000747542">
    <property type="component" value="Unassembled WGS sequence"/>
</dbReference>
<dbReference type="Gene3D" id="3.40.50.150">
    <property type="entry name" value="Vaccinia Virus protein VP39"/>
    <property type="match status" value="1"/>
</dbReference>
<dbReference type="PANTHER" id="PTHR11579">
    <property type="entry name" value="PROTEIN-L-ISOASPARTATE O-METHYLTRANSFERASE"/>
    <property type="match status" value="1"/>
</dbReference>
<evidence type="ECO:0000313" key="15">
    <source>
        <dbReference type="EMBL" id="KAG7154787.1"/>
    </source>
</evidence>
<dbReference type="Pfam" id="PF01135">
    <property type="entry name" value="PCMT"/>
    <property type="match status" value="1"/>
</dbReference>
<evidence type="ECO:0000256" key="1">
    <source>
        <dbReference type="ARBA" id="ARBA00004496"/>
    </source>
</evidence>